<dbReference type="InterPro" id="IPR050226">
    <property type="entry name" value="NagZ_Beta-hexosaminidase"/>
</dbReference>
<evidence type="ECO:0000259" key="6">
    <source>
        <dbReference type="Pfam" id="PF00933"/>
    </source>
</evidence>
<dbReference type="InterPro" id="IPR017853">
    <property type="entry name" value="GH"/>
</dbReference>
<dbReference type="InterPro" id="IPR036962">
    <property type="entry name" value="Glyco_hydro_3_N_sf"/>
</dbReference>
<dbReference type="Gene3D" id="3.40.50.1700">
    <property type="entry name" value="Glycoside hydrolase family 3 C-terminal domain"/>
    <property type="match status" value="1"/>
</dbReference>
<dbReference type="Gene3D" id="3.20.20.300">
    <property type="entry name" value="Glycoside hydrolase, family 3, N-terminal domain"/>
    <property type="match status" value="1"/>
</dbReference>
<accession>A0A8E7B2Y0</accession>
<dbReference type="GO" id="GO:0009254">
    <property type="term" value="P:peptidoglycan turnover"/>
    <property type="evidence" value="ECO:0007669"/>
    <property type="project" value="TreeGrafter"/>
</dbReference>
<dbReference type="AlphaFoldDB" id="A0A8E7B2Y0"/>
<evidence type="ECO:0000256" key="4">
    <source>
        <dbReference type="ARBA" id="ARBA00022801"/>
    </source>
</evidence>
<gene>
    <name evidence="7" type="ORF">KHC33_06805</name>
</gene>
<dbReference type="KEGG" id="mrtj:KHC33_06805"/>
<evidence type="ECO:0000313" key="7">
    <source>
        <dbReference type="EMBL" id="QVV90188.1"/>
    </source>
</evidence>
<comment type="similarity">
    <text evidence="2">Belongs to the glycosyl hydrolase 3 family.</text>
</comment>
<evidence type="ECO:0000256" key="2">
    <source>
        <dbReference type="ARBA" id="ARBA00005336"/>
    </source>
</evidence>
<dbReference type="Proteomes" id="UP000680656">
    <property type="component" value="Chromosome"/>
</dbReference>
<reference evidence="7 8" key="1">
    <citation type="submission" date="2021-05" db="EMBL/GenBank/DDBJ databases">
        <title>A novel Methanospirillum isolate from a pyrite-forming mixed culture.</title>
        <authorList>
            <person name="Bunk B."/>
            <person name="Sproer C."/>
            <person name="Spring S."/>
            <person name="Pester M."/>
        </authorList>
    </citation>
    <scope>NUCLEOTIDE SEQUENCE [LARGE SCALE GENOMIC DNA]</scope>
    <source>
        <strain evidence="7 8">J.3.6.1-F.2.7.3</strain>
    </source>
</reference>
<dbReference type="PANTHER" id="PTHR30480">
    <property type="entry name" value="BETA-HEXOSAMINIDASE-RELATED"/>
    <property type="match status" value="1"/>
</dbReference>
<keyword evidence="5" id="KW-0326">Glycosidase</keyword>
<keyword evidence="8" id="KW-1185">Reference proteome</keyword>
<dbReference type="EC" id="3.2.1.52" evidence="3"/>
<comment type="catalytic activity">
    <reaction evidence="1">
        <text>Hydrolysis of terminal non-reducing N-acetyl-D-hexosamine residues in N-acetyl-beta-D-hexosaminides.</text>
        <dbReference type="EC" id="3.2.1.52"/>
    </reaction>
</comment>
<dbReference type="InterPro" id="IPR036881">
    <property type="entry name" value="Glyco_hydro_3_C_sf"/>
</dbReference>
<organism evidence="7 8">
    <name type="scientific">Methanospirillum purgamenti</name>
    <dbReference type="NCBI Taxonomy" id="2834276"/>
    <lineage>
        <taxon>Archaea</taxon>
        <taxon>Methanobacteriati</taxon>
        <taxon>Methanobacteriota</taxon>
        <taxon>Stenosarchaea group</taxon>
        <taxon>Methanomicrobia</taxon>
        <taxon>Methanomicrobiales</taxon>
        <taxon>Methanospirillaceae</taxon>
        <taxon>Methanospirillum</taxon>
    </lineage>
</organism>
<proteinExistence type="inferred from homology"/>
<dbReference type="SUPFAM" id="SSF51445">
    <property type="entry name" value="(Trans)glycosidases"/>
    <property type="match status" value="1"/>
</dbReference>
<evidence type="ECO:0000313" key="8">
    <source>
        <dbReference type="Proteomes" id="UP000680656"/>
    </source>
</evidence>
<sequence>MRRHVTILILSLIFVAINISSVWSDSPESQYVNLVFSNMTDEERVGQIFMPAISSLSGNGTQEMTPELQSMLKRIHPGGIILFARDLSSVEQIVTLTNALQIEGPVLEHGGKIPLFISIDQEGGLINRIPFGPRMPGNMALGASRSAETTWYVAKTIGDELSSLGIHMNFAPVLDVETNQNNPVIGIRSFGADPNLVAELGDAYIAGIRDAGIICSGKHFPGHGDVDIDSHLGLPLENHTKARMNEVELVPFRSAIASGVDAIMTAHIIFPAYDNSTNLLDDGTEVATPATLSKPILTGLLREELSFDGLIITDAMMMKAIIDNFKTGDAAVRAVKAGADIILYPDPVDEAYEAVLTAYQSDPEVKTRVDESVKRILAMKEKYGIINPLVSENNLNFDIASRIAYAQEVCLGEKTYTIEREASEKTVTLLSDRNMLVPFSCSEMKSITIFTPTLLFTNETSLAVEEICNGQSYSPEILTYTYQNETELSEEQQQAVMNTSLVILGTSSSNATQRTDEYYIPQFSRCLLDFANEYEIPVAGLALNQPYDIMFMQDVQIYVATYAGRAGGQNIHSAIRALFGEIPITGTLPVNIEDENGTIIFPMNSGIIRDFNI</sequence>
<dbReference type="EMBL" id="CP075546">
    <property type="protein sequence ID" value="QVV90188.1"/>
    <property type="molecule type" value="Genomic_DNA"/>
</dbReference>
<evidence type="ECO:0000256" key="5">
    <source>
        <dbReference type="ARBA" id="ARBA00023295"/>
    </source>
</evidence>
<protein>
    <recommendedName>
        <fullName evidence="3">beta-N-acetylhexosaminidase</fullName>
        <ecNumber evidence="3">3.2.1.52</ecNumber>
    </recommendedName>
</protein>
<evidence type="ECO:0000256" key="3">
    <source>
        <dbReference type="ARBA" id="ARBA00012663"/>
    </source>
</evidence>
<keyword evidence="4 7" id="KW-0378">Hydrolase</keyword>
<dbReference type="InterPro" id="IPR001764">
    <property type="entry name" value="Glyco_hydro_3_N"/>
</dbReference>
<dbReference type="PANTHER" id="PTHR30480:SF13">
    <property type="entry name" value="BETA-HEXOSAMINIDASE"/>
    <property type="match status" value="1"/>
</dbReference>
<dbReference type="Pfam" id="PF00933">
    <property type="entry name" value="Glyco_hydro_3"/>
    <property type="match status" value="1"/>
</dbReference>
<dbReference type="RefSeq" id="WP_214420962.1">
    <property type="nucleotide sequence ID" value="NZ_CP075546.1"/>
</dbReference>
<dbReference type="GO" id="GO:0005975">
    <property type="term" value="P:carbohydrate metabolic process"/>
    <property type="evidence" value="ECO:0007669"/>
    <property type="project" value="InterPro"/>
</dbReference>
<dbReference type="GeneID" id="65096879"/>
<dbReference type="GO" id="GO:0004563">
    <property type="term" value="F:beta-N-acetylhexosaminidase activity"/>
    <property type="evidence" value="ECO:0007669"/>
    <property type="project" value="UniProtKB-EC"/>
</dbReference>
<name>A0A8E7B2Y0_9EURY</name>
<feature type="domain" description="Glycoside hydrolase family 3 N-terminal" evidence="6">
    <location>
        <begin position="42"/>
        <end position="378"/>
    </location>
</feature>
<evidence type="ECO:0000256" key="1">
    <source>
        <dbReference type="ARBA" id="ARBA00001231"/>
    </source>
</evidence>